<feature type="binding site" evidence="9">
    <location>
        <begin position="1148"/>
        <end position="1155"/>
    </location>
    <ligand>
        <name>ATP</name>
        <dbReference type="ChEBI" id="CHEBI:30616"/>
    </ligand>
</feature>
<keyword evidence="4" id="KW-0677">Repeat</keyword>
<dbReference type="InterPro" id="IPR023836">
    <property type="entry name" value="EccCa-like_Actinobacteria"/>
</dbReference>
<protein>
    <submittedName>
        <fullName evidence="13">Type VII secretion protein EccCa</fullName>
    </submittedName>
</protein>
<dbReference type="InterPro" id="IPR027417">
    <property type="entry name" value="P-loop_NTPase"/>
</dbReference>
<evidence type="ECO:0000259" key="12">
    <source>
        <dbReference type="PROSITE" id="PS50901"/>
    </source>
</evidence>
<evidence type="ECO:0000256" key="9">
    <source>
        <dbReference type="PROSITE-ProRule" id="PRU00289"/>
    </source>
</evidence>
<evidence type="ECO:0000256" key="2">
    <source>
        <dbReference type="ARBA" id="ARBA00022475"/>
    </source>
</evidence>
<keyword evidence="14" id="KW-1185">Reference proteome</keyword>
<feature type="binding site" evidence="9">
    <location>
        <begin position="510"/>
        <end position="517"/>
    </location>
    <ligand>
        <name>ATP</name>
        <dbReference type="ChEBI" id="CHEBI:30616"/>
    </ligand>
</feature>
<evidence type="ECO:0000256" key="8">
    <source>
        <dbReference type="ARBA" id="ARBA00023136"/>
    </source>
</evidence>
<evidence type="ECO:0000256" key="5">
    <source>
        <dbReference type="ARBA" id="ARBA00022741"/>
    </source>
</evidence>
<dbReference type="InterPro" id="IPR003593">
    <property type="entry name" value="AAA+_ATPase"/>
</dbReference>
<comment type="subcellular location">
    <subcellularLocation>
        <location evidence="1">Cell membrane</location>
        <topology evidence="1">Multi-pass membrane protein</topology>
    </subcellularLocation>
</comment>
<feature type="domain" description="FtsK" evidence="12">
    <location>
        <begin position="487"/>
        <end position="687"/>
    </location>
</feature>
<accession>A0ABZ1F3Y9</accession>
<dbReference type="PANTHER" id="PTHR22683:SF1">
    <property type="entry name" value="TYPE VII SECRETION SYSTEM PROTEIN ESSC"/>
    <property type="match status" value="1"/>
</dbReference>
<feature type="binding site" evidence="9">
    <location>
        <begin position="860"/>
        <end position="867"/>
    </location>
    <ligand>
        <name>ATP</name>
        <dbReference type="ChEBI" id="CHEBI:30616"/>
    </ligand>
</feature>
<dbReference type="SMART" id="SM00382">
    <property type="entry name" value="AAA"/>
    <property type="match status" value="3"/>
</dbReference>
<feature type="transmembrane region" description="Helical" evidence="11">
    <location>
        <begin position="40"/>
        <end position="59"/>
    </location>
</feature>
<feature type="domain" description="FtsK" evidence="12">
    <location>
        <begin position="842"/>
        <end position="1033"/>
    </location>
</feature>
<keyword evidence="7 11" id="KW-1133">Transmembrane helix</keyword>
<feature type="region of interest" description="Disordered" evidence="10">
    <location>
        <begin position="221"/>
        <end position="247"/>
    </location>
</feature>
<evidence type="ECO:0000256" key="4">
    <source>
        <dbReference type="ARBA" id="ARBA00022737"/>
    </source>
</evidence>
<feature type="compositionally biased region" description="Low complexity" evidence="10">
    <location>
        <begin position="232"/>
        <end position="245"/>
    </location>
</feature>
<keyword evidence="8 11" id="KW-0472">Membrane</keyword>
<feature type="domain" description="FtsK" evidence="12">
    <location>
        <begin position="1131"/>
        <end position="1315"/>
    </location>
</feature>
<evidence type="ECO:0000256" key="11">
    <source>
        <dbReference type="SAM" id="Phobius"/>
    </source>
</evidence>
<keyword evidence="5 9" id="KW-0547">Nucleotide-binding</keyword>
<evidence type="ECO:0000256" key="6">
    <source>
        <dbReference type="ARBA" id="ARBA00022840"/>
    </source>
</evidence>
<dbReference type="InterPro" id="IPR023837">
    <property type="entry name" value="EccCb-like_Actinobacteria"/>
</dbReference>
<evidence type="ECO:0000256" key="3">
    <source>
        <dbReference type="ARBA" id="ARBA00022692"/>
    </source>
</evidence>
<dbReference type="NCBIfam" id="TIGR03925">
    <property type="entry name" value="T7SS_EccC_b"/>
    <property type="match status" value="1"/>
</dbReference>
<dbReference type="PROSITE" id="PS50901">
    <property type="entry name" value="FTSK"/>
    <property type="match status" value="3"/>
</dbReference>
<gene>
    <name evidence="13" type="primary">eccCa</name>
    <name evidence="13" type="ORF">OG849_28650</name>
</gene>
<dbReference type="Proteomes" id="UP001356428">
    <property type="component" value="Chromosome"/>
</dbReference>
<keyword evidence="3 11" id="KW-0812">Transmembrane</keyword>
<evidence type="ECO:0000313" key="14">
    <source>
        <dbReference type="Proteomes" id="UP001356428"/>
    </source>
</evidence>
<dbReference type="SUPFAM" id="SSF52540">
    <property type="entry name" value="P-loop containing nucleoside triphosphate hydrolases"/>
    <property type="match status" value="3"/>
</dbReference>
<evidence type="ECO:0000256" key="10">
    <source>
        <dbReference type="SAM" id="MobiDB-lite"/>
    </source>
</evidence>
<evidence type="ECO:0000256" key="7">
    <source>
        <dbReference type="ARBA" id="ARBA00022989"/>
    </source>
</evidence>
<organism evidence="13 14">
    <name type="scientific">Streptomyces cyaneofuscatus</name>
    <dbReference type="NCBI Taxonomy" id="66883"/>
    <lineage>
        <taxon>Bacteria</taxon>
        <taxon>Bacillati</taxon>
        <taxon>Actinomycetota</taxon>
        <taxon>Actinomycetes</taxon>
        <taxon>Kitasatosporales</taxon>
        <taxon>Streptomycetaceae</taxon>
        <taxon>Streptomyces</taxon>
    </lineage>
</organism>
<dbReference type="Gene3D" id="3.40.50.300">
    <property type="entry name" value="P-loop containing nucleotide triphosphate hydrolases"/>
    <property type="match status" value="4"/>
</dbReference>
<dbReference type="EMBL" id="CP109083">
    <property type="protein sequence ID" value="WSB10933.1"/>
    <property type="molecule type" value="Genomic_DNA"/>
</dbReference>
<dbReference type="NCBIfam" id="TIGR03924">
    <property type="entry name" value="T7SS_EccC_a"/>
    <property type="match status" value="1"/>
</dbReference>
<sequence>MSVVLFRRPARRRGPEMPEGQLTLQEPPVLAETVPDTSAVWTYLPMALMSVSMMLMFLRPGGGNGVFMYLAMGVMALSAGAMLLGQLMRRSSERKQRLKGERRDYLRYLAQTRKRVRTTIAEQQRALAWRHPEPASLRSLARTSRLWERRPADEDFGEVRLAVGEQQLALTLNPVSTRPVEDLEPLCAHALRRFIRAYSTIPEQPLGLYLRSSARILLRPEETPGEEKAATGEEGATAGEESAAAGAGGSDDVRALVRAMLGQLAVFHAPEELWIALCVSDERRSDWEWVKWLPHVLDPHEEDGAGQARRITADLTELDDLLGAEFAERPGFDPDARPGRDEPYTVIVLDGVTVPEGHRWEGHGYRNALILDVSGALRWRPGRNTLRLTVGPDHVNLVRTDRSRKERSVPLGRPDRLGPLGAESLARLLTPRRMSLGTDIAQPLDTDVELTTLLGIPDLHRHDPQTLFERHSGSGRLRVPIAVGVDGRPVELDIKESAQGGMGPHGMLIGATGSGKSELLRTLVLGLALTNSSETLNFVLVDFKGGATFLGLEELPHTSAVITNLADEVALVERMQDALHGELIRRQELLRSAGNYTSALEYERARAAGADLTPLPSLFVVVDEFSELLSTHREFMELFVMIGRLGRSLGVHLLLASQRLDEGRMHQLESHLSYRIGLRTFSAMESRGVLGVPDAYELPAAPGSGYLKSGVEALTRFRAAYSSGTYRRRTGAVVQARVASQVVPWTSGWVVPRTLEAAPEPEPASEEDEEALLDVALERLQGSGPAAHQVWLPPLDEPSPLDALLPGIEPDEVRGLTAARWPGTGKLRVPVGLVDKPFEQRRDPLIVDLSGAGGHVAVAGGSQSGKSTLARTLIAALALTHTPAEVQFYCLDFGGGGLSQLAALPHVGGVAARLNPERVHRAVAEVMTLLARREQFFVDHTLDSMQSYRRRRAAGEFPDEPFGDVFMVVDGWSTVRQDYDDLIPKFNELAARGLNYGIHLIITTTRWVELSAQVRDQAATRLELRMGDPMDSEIDTRKARTVPRTGGRGITADSKMHFLAGLPRLDGSGSLEDLGEGVAHLVAEIGRHWSGPSAPQVRMLPHRLPVSELPAPEATEGGGMRLALGLDQDALEPVWHDFSRTPHLIAVGDTESGKTNLLRLITQGITTRYTPAEAKIIAVDYRRTLVDAIPEEYRIGHVISLDNLNETIEGAARAMKTRVPGADISPGRMRRCDWWTGPRLFVLVDDYDMVSGNSFQSPFEPLFENLTLGFEMGLHLVVARSAMGAGRGLSDGLIRRLDEANNPAVLLSCPPTEGRLFGNAKPLNLPPGRALHIQRRKPRLVQTALVE</sequence>
<feature type="compositionally biased region" description="Basic and acidic residues" evidence="10">
    <location>
        <begin position="221"/>
        <end position="231"/>
    </location>
</feature>
<evidence type="ECO:0000256" key="1">
    <source>
        <dbReference type="ARBA" id="ARBA00004651"/>
    </source>
</evidence>
<keyword evidence="6 9" id="KW-0067">ATP-binding</keyword>
<proteinExistence type="predicted"/>
<dbReference type="InterPro" id="IPR002543">
    <property type="entry name" value="FtsK_dom"/>
</dbReference>
<dbReference type="PANTHER" id="PTHR22683">
    <property type="entry name" value="SPORULATION PROTEIN RELATED"/>
    <property type="match status" value="1"/>
</dbReference>
<dbReference type="RefSeq" id="WP_326703060.1">
    <property type="nucleotide sequence ID" value="NZ_CP108861.1"/>
</dbReference>
<dbReference type="InterPro" id="IPR050206">
    <property type="entry name" value="FtsK/SpoIIIE/SftA"/>
</dbReference>
<keyword evidence="2" id="KW-1003">Cell membrane</keyword>
<feature type="transmembrane region" description="Helical" evidence="11">
    <location>
        <begin position="66"/>
        <end position="88"/>
    </location>
</feature>
<dbReference type="Pfam" id="PF01580">
    <property type="entry name" value="FtsK_SpoIIIE"/>
    <property type="match status" value="3"/>
</dbReference>
<evidence type="ECO:0000313" key="13">
    <source>
        <dbReference type="EMBL" id="WSB10933.1"/>
    </source>
</evidence>
<reference evidence="13 14" key="1">
    <citation type="submission" date="2022-10" db="EMBL/GenBank/DDBJ databases">
        <title>The complete genomes of actinobacterial strains from the NBC collection.</title>
        <authorList>
            <person name="Joergensen T.S."/>
            <person name="Alvarez Arevalo M."/>
            <person name="Sterndorff E.B."/>
            <person name="Faurdal D."/>
            <person name="Vuksanovic O."/>
            <person name="Mourched A.-S."/>
            <person name="Charusanti P."/>
            <person name="Shaw S."/>
            <person name="Blin K."/>
            <person name="Weber T."/>
        </authorList>
    </citation>
    <scope>NUCLEOTIDE SEQUENCE [LARGE SCALE GENOMIC DNA]</scope>
    <source>
        <strain evidence="13 14">NBC 01792</strain>
    </source>
</reference>
<name>A0ABZ1F3Y9_9ACTN</name>